<proteinExistence type="predicted"/>
<feature type="region of interest" description="Disordered" evidence="1">
    <location>
        <begin position="272"/>
        <end position="298"/>
    </location>
</feature>
<evidence type="ECO:0000256" key="2">
    <source>
        <dbReference type="SAM" id="Phobius"/>
    </source>
</evidence>
<evidence type="ECO:0000313" key="3">
    <source>
        <dbReference type="EMBL" id="CAJ1946275.1"/>
    </source>
</evidence>
<sequence length="536" mass="59987">MTLRDYQQTENRAPRTREASPVPSISRVVTPTKSNSSDENRGENFFSIQMKPSQSNMNENSKPSPAIVEPDFVHQPTREGKYSANSPMRPSAPQLYSLNNGRKSSGQRYDDESLSKKFQQANSLALQKSPESSKSKKKKKSSRKYDPNAYKIFLLLLQPESKIFELIQLIYMPNDTTVGKIIQMIPENATEAALGTQKYSGLCRPKTEEELIDLDVLASETSSGMVSAKITLGEILVAIPKGYSGTKVAALSKQILSNPKIVKLLKRADPLAPKKRRSRKHRSNRSVRSNSREHVDVLEKHDEAEEIKVESQQKMKLAMEHAAAEAAAANAAVSGWEKEEEFVPKPLVRQDSIGSDGQSLGSSLQDSVDESYSSWSKSFDASFSSKMSICSGVSRRQVRRRDRQAKRLRIIKRSTFVAFLAMVGLYIVDPKEHSKNYAEAAMDTPMGVVGLFQVCFLLLALYKIEKFIRCTSEGNFDSYRKCPFLKASDAAMQRFKGTYASKLKKSGRGHDDDSSLVSKRLRSYSLKTASFRDLDE</sequence>
<dbReference type="EMBL" id="CAKOGP040001668">
    <property type="protein sequence ID" value="CAJ1946275.1"/>
    <property type="molecule type" value="Genomic_DNA"/>
</dbReference>
<feature type="transmembrane region" description="Helical" evidence="2">
    <location>
        <begin position="440"/>
        <end position="462"/>
    </location>
</feature>
<keyword evidence="2" id="KW-0812">Transmembrane</keyword>
<protein>
    <submittedName>
        <fullName evidence="3">Uncharacterized protein</fullName>
    </submittedName>
</protein>
<evidence type="ECO:0000313" key="4">
    <source>
        <dbReference type="Proteomes" id="UP001295423"/>
    </source>
</evidence>
<dbReference type="Proteomes" id="UP001295423">
    <property type="component" value="Unassembled WGS sequence"/>
</dbReference>
<keyword evidence="2" id="KW-1133">Transmembrane helix</keyword>
<feature type="compositionally biased region" description="Basic residues" evidence="1">
    <location>
        <begin position="273"/>
        <end position="285"/>
    </location>
</feature>
<feature type="compositionally biased region" description="Polar residues" evidence="1">
    <location>
        <begin position="83"/>
        <end position="107"/>
    </location>
</feature>
<keyword evidence="2" id="KW-0472">Membrane</keyword>
<organism evidence="3 4">
    <name type="scientific">Cylindrotheca closterium</name>
    <dbReference type="NCBI Taxonomy" id="2856"/>
    <lineage>
        <taxon>Eukaryota</taxon>
        <taxon>Sar</taxon>
        <taxon>Stramenopiles</taxon>
        <taxon>Ochrophyta</taxon>
        <taxon>Bacillariophyta</taxon>
        <taxon>Bacillariophyceae</taxon>
        <taxon>Bacillariophycidae</taxon>
        <taxon>Bacillariales</taxon>
        <taxon>Bacillariaceae</taxon>
        <taxon>Cylindrotheca</taxon>
    </lineage>
</organism>
<comment type="caution">
    <text evidence="3">The sequence shown here is derived from an EMBL/GenBank/DDBJ whole genome shotgun (WGS) entry which is preliminary data.</text>
</comment>
<evidence type="ECO:0000256" key="1">
    <source>
        <dbReference type="SAM" id="MobiDB-lite"/>
    </source>
</evidence>
<name>A0AAD2CUN3_9STRA</name>
<feature type="region of interest" description="Disordered" evidence="1">
    <location>
        <begin position="1"/>
        <end position="143"/>
    </location>
</feature>
<gene>
    <name evidence="3" type="ORF">CYCCA115_LOCUS10416</name>
</gene>
<dbReference type="AlphaFoldDB" id="A0AAD2CUN3"/>
<accession>A0AAD2CUN3</accession>
<reference evidence="3" key="1">
    <citation type="submission" date="2023-08" db="EMBL/GenBank/DDBJ databases">
        <authorList>
            <person name="Audoor S."/>
            <person name="Bilcke G."/>
        </authorList>
    </citation>
    <scope>NUCLEOTIDE SEQUENCE</scope>
</reference>
<keyword evidence="4" id="KW-1185">Reference proteome</keyword>
<feature type="compositionally biased region" description="Polar residues" evidence="1">
    <location>
        <begin position="1"/>
        <end position="11"/>
    </location>
</feature>
<feature type="transmembrane region" description="Helical" evidence="2">
    <location>
        <begin position="410"/>
        <end position="428"/>
    </location>
</feature>
<feature type="compositionally biased region" description="Polar residues" evidence="1">
    <location>
        <begin position="116"/>
        <end position="126"/>
    </location>
</feature>
<feature type="compositionally biased region" description="Polar residues" evidence="1">
    <location>
        <begin position="46"/>
        <end position="63"/>
    </location>
</feature>